<comment type="similarity">
    <text evidence="2">Belongs to the bacterial solute-binding protein SsuA/TauA family.</text>
</comment>
<keyword evidence="7" id="KW-1185">Reference proteome</keyword>
<evidence type="ECO:0000259" key="5">
    <source>
        <dbReference type="Pfam" id="PF09084"/>
    </source>
</evidence>
<keyword evidence="4" id="KW-1133">Transmembrane helix</keyword>
<evidence type="ECO:0000256" key="2">
    <source>
        <dbReference type="ARBA" id="ARBA00010742"/>
    </source>
</evidence>
<comment type="subcellular location">
    <subcellularLocation>
        <location evidence="1">Periplasm</location>
    </subcellularLocation>
</comment>
<protein>
    <submittedName>
        <fullName evidence="6">ABC transporter substrate-binding protein</fullName>
    </submittedName>
</protein>
<gene>
    <name evidence="6" type="ORF">G5B47_00555</name>
</gene>
<dbReference type="RefSeq" id="WP_165093274.1">
    <property type="nucleotide sequence ID" value="NZ_JAAKGU010000001.1"/>
</dbReference>
<feature type="domain" description="SsuA/THI5-like" evidence="5">
    <location>
        <begin position="72"/>
        <end position="297"/>
    </location>
</feature>
<comment type="caution">
    <text evidence="6">The sequence shown here is derived from an EMBL/GenBank/DDBJ whole genome shotgun (WGS) entry which is preliminary data.</text>
</comment>
<evidence type="ECO:0000256" key="1">
    <source>
        <dbReference type="ARBA" id="ARBA00004418"/>
    </source>
</evidence>
<dbReference type="EMBL" id="JAAKGU010000001">
    <property type="protein sequence ID" value="NGM80894.1"/>
    <property type="molecule type" value="Genomic_DNA"/>
</dbReference>
<organism evidence="6 7">
    <name type="scientific">Paenibacillus apii</name>
    <dbReference type="NCBI Taxonomy" id="1850370"/>
    <lineage>
        <taxon>Bacteria</taxon>
        <taxon>Bacillati</taxon>
        <taxon>Bacillota</taxon>
        <taxon>Bacilli</taxon>
        <taxon>Bacillales</taxon>
        <taxon>Paenibacillaceae</taxon>
        <taxon>Paenibacillus</taxon>
    </lineage>
</organism>
<dbReference type="Gene3D" id="3.40.190.10">
    <property type="entry name" value="Periplasmic binding protein-like II"/>
    <property type="match status" value="2"/>
</dbReference>
<dbReference type="Proteomes" id="UP000480151">
    <property type="component" value="Unassembled WGS sequence"/>
</dbReference>
<dbReference type="PANTHER" id="PTHR30024">
    <property type="entry name" value="ALIPHATIC SULFONATES-BINDING PROTEIN-RELATED"/>
    <property type="match status" value="1"/>
</dbReference>
<keyword evidence="3" id="KW-0732">Signal</keyword>
<keyword evidence="4" id="KW-0812">Transmembrane</keyword>
<evidence type="ECO:0000313" key="7">
    <source>
        <dbReference type="Proteomes" id="UP000480151"/>
    </source>
</evidence>
<reference evidence="6 7" key="1">
    <citation type="submission" date="2020-02" db="EMBL/GenBank/DDBJ databases">
        <authorList>
            <person name="Gao J."/>
            <person name="Sun J."/>
        </authorList>
    </citation>
    <scope>NUCLEOTIDE SEQUENCE [LARGE SCALE GENOMIC DNA]</scope>
    <source>
        <strain evidence="6 7">7124</strain>
    </source>
</reference>
<evidence type="ECO:0000256" key="3">
    <source>
        <dbReference type="ARBA" id="ARBA00022729"/>
    </source>
</evidence>
<evidence type="ECO:0000256" key="4">
    <source>
        <dbReference type="SAM" id="Phobius"/>
    </source>
</evidence>
<evidence type="ECO:0000313" key="6">
    <source>
        <dbReference type="EMBL" id="NGM80894.1"/>
    </source>
</evidence>
<feature type="transmembrane region" description="Helical" evidence="4">
    <location>
        <begin position="12"/>
        <end position="31"/>
    </location>
</feature>
<proteinExistence type="inferred from homology"/>
<dbReference type="SUPFAM" id="SSF53850">
    <property type="entry name" value="Periplasmic binding protein-like II"/>
    <property type="match status" value="1"/>
</dbReference>
<dbReference type="PANTHER" id="PTHR30024:SF47">
    <property type="entry name" value="TAURINE-BINDING PERIPLASMIC PROTEIN"/>
    <property type="match status" value="1"/>
</dbReference>
<keyword evidence="4" id="KW-0472">Membrane</keyword>
<dbReference type="Pfam" id="PF09084">
    <property type="entry name" value="NMT1"/>
    <property type="match status" value="1"/>
</dbReference>
<dbReference type="AlphaFoldDB" id="A0A6M1PE78"/>
<dbReference type="GO" id="GO:0042918">
    <property type="term" value="P:alkanesulfonate transmembrane transport"/>
    <property type="evidence" value="ECO:0007669"/>
    <property type="project" value="TreeGrafter"/>
</dbReference>
<accession>A0A6M1PE78</accession>
<dbReference type="InterPro" id="IPR015168">
    <property type="entry name" value="SsuA/THI5"/>
</dbReference>
<sequence length="358" mass="38730">MARNKKKQNFIIIGSLAVVIAAGIGIGAYYGRTSDSIQGAAGLNNLKDANYNAADSGKKVITLKTDTKLNCSTTPWVIAEKKGFFAAEGLEIKYTGELKTEQKLPAILNGTNDIGATLPNTLATYVAGGANVKAVTLGEVDPPDSVDPKFRHMRYVTSEKFAGKTLKEYVESKKGGKITVSGTAPNCSTFIFNEVFRNAGLDPSQIQYVAFESDTAAIQAVQQGSLDVAGIHPPFYKLANDSKLTVLADSHDTGLGAASGASVYYFTDKFIQENPEAVQRFVNAIKKAQDWVNHNTDESIKLTAEYIGQPVNATHYYFTDKGLPTELFQPWIDDLVQSGTIKKDQVKTDDIVTTQFSS</sequence>
<dbReference type="GO" id="GO:0042597">
    <property type="term" value="C:periplasmic space"/>
    <property type="evidence" value="ECO:0007669"/>
    <property type="project" value="UniProtKB-SubCell"/>
</dbReference>
<name>A0A6M1PE78_9BACL</name>